<feature type="transmembrane region" description="Helical" evidence="6">
    <location>
        <begin position="185"/>
        <end position="206"/>
    </location>
</feature>
<keyword evidence="4 6" id="KW-1133">Transmembrane helix</keyword>
<evidence type="ECO:0000256" key="5">
    <source>
        <dbReference type="ARBA" id="ARBA00023136"/>
    </source>
</evidence>
<name>A0ABV6RJJ4_9GAMM</name>
<feature type="transmembrane region" description="Helical" evidence="6">
    <location>
        <begin position="119"/>
        <end position="139"/>
    </location>
</feature>
<evidence type="ECO:0000313" key="7">
    <source>
        <dbReference type="EMBL" id="MFC0676749.1"/>
    </source>
</evidence>
<comment type="caution">
    <text evidence="7">The sequence shown here is derived from an EMBL/GenBank/DDBJ whole genome shotgun (WGS) entry which is preliminary data.</text>
</comment>
<comment type="subcellular location">
    <subcellularLocation>
        <location evidence="1">Cell membrane</location>
        <topology evidence="1">Multi-pass membrane protein</topology>
    </subcellularLocation>
</comment>
<evidence type="ECO:0000256" key="6">
    <source>
        <dbReference type="SAM" id="Phobius"/>
    </source>
</evidence>
<evidence type="ECO:0000256" key="2">
    <source>
        <dbReference type="ARBA" id="ARBA00022475"/>
    </source>
</evidence>
<sequence length="296" mass="32394">MTTPHLHASTGIGLWLVWLLIVAIAALYARAAALRPHWSPWRTAAFGAGAALLLVGFSTPVVGWAHADLRGHMAQHLLLGMFAPLLLVLGAPVTLLLASLPTRAARRVVRVLGHGALRFVTHPITTLALNVGGMVVLYATPLFAMSQREPWLHALVHYHFVAAGCLFSWAIAGPDPAPHRPSLRVRGLVLFVGIAIHSVLAKLMYVHGWPRGTHATLEEIRAAAQWMYYGGDLAEMLLLAALLALWWRRPRAYRGAGPRSMNQSRAWSRVDHAGITRALRSSGHRPMEPAHEPQPR</sequence>
<protein>
    <submittedName>
        <fullName evidence="7">Cytochrome c oxidase assembly protein</fullName>
    </submittedName>
</protein>
<dbReference type="RefSeq" id="WP_386664559.1">
    <property type="nucleotide sequence ID" value="NZ_JBHLTG010000001.1"/>
</dbReference>
<feature type="transmembrane region" description="Helical" evidence="6">
    <location>
        <begin position="43"/>
        <end position="65"/>
    </location>
</feature>
<reference evidence="7 8" key="1">
    <citation type="submission" date="2024-09" db="EMBL/GenBank/DDBJ databases">
        <authorList>
            <person name="Sun Q."/>
            <person name="Mori K."/>
        </authorList>
    </citation>
    <scope>NUCLEOTIDE SEQUENCE [LARGE SCALE GENOMIC DNA]</scope>
    <source>
        <strain evidence="7 8">KCTC 23076</strain>
    </source>
</reference>
<keyword evidence="2" id="KW-1003">Cell membrane</keyword>
<evidence type="ECO:0000256" key="1">
    <source>
        <dbReference type="ARBA" id="ARBA00004651"/>
    </source>
</evidence>
<gene>
    <name evidence="7" type="ORF">ACFFGH_02630</name>
</gene>
<keyword evidence="3 6" id="KW-0812">Transmembrane</keyword>
<proteinExistence type="predicted"/>
<evidence type="ECO:0000313" key="8">
    <source>
        <dbReference type="Proteomes" id="UP001589896"/>
    </source>
</evidence>
<evidence type="ECO:0000256" key="3">
    <source>
        <dbReference type="ARBA" id="ARBA00022692"/>
    </source>
</evidence>
<organism evidence="7 8">
    <name type="scientific">Lysobacter korlensis</name>
    <dbReference type="NCBI Taxonomy" id="553636"/>
    <lineage>
        <taxon>Bacteria</taxon>
        <taxon>Pseudomonadati</taxon>
        <taxon>Pseudomonadota</taxon>
        <taxon>Gammaproteobacteria</taxon>
        <taxon>Lysobacterales</taxon>
        <taxon>Lysobacteraceae</taxon>
        <taxon>Lysobacter</taxon>
    </lineage>
</organism>
<feature type="transmembrane region" description="Helical" evidence="6">
    <location>
        <begin position="226"/>
        <end position="247"/>
    </location>
</feature>
<feature type="transmembrane region" description="Helical" evidence="6">
    <location>
        <begin position="151"/>
        <end position="173"/>
    </location>
</feature>
<keyword evidence="5 6" id="KW-0472">Membrane</keyword>
<dbReference type="Pfam" id="PF09678">
    <property type="entry name" value="Caa3_CtaG"/>
    <property type="match status" value="1"/>
</dbReference>
<dbReference type="EMBL" id="JBHLTG010000001">
    <property type="protein sequence ID" value="MFC0676749.1"/>
    <property type="molecule type" value="Genomic_DNA"/>
</dbReference>
<feature type="transmembrane region" description="Helical" evidence="6">
    <location>
        <begin position="12"/>
        <end position="31"/>
    </location>
</feature>
<accession>A0ABV6RJJ4</accession>
<dbReference type="InterPro" id="IPR019108">
    <property type="entry name" value="Caa3_assmbl_CtaG-rel"/>
</dbReference>
<dbReference type="Proteomes" id="UP001589896">
    <property type="component" value="Unassembled WGS sequence"/>
</dbReference>
<feature type="transmembrane region" description="Helical" evidence="6">
    <location>
        <begin position="77"/>
        <end position="98"/>
    </location>
</feature>
<keyword evidence="8" id="KW-1185">Reference proteome</keyword>
<evidence type="ECO:0000256" key="4">
    <source>
        <dbReference type="ARBA" id="ARBA00022989"/>
    </source>
</evidence>